<feature type="domain" description="O-acyltransferase WSD1-like N-terminal" evidence="9">
    <location>
        <begin position="197"/>
        <end position="308"/>
    </location>
</feature>
<evidence type="ECO:0000256" key="3">
    <source>
        <dbReference type="ARBA" id="ARBA00022679"/>
    </source>
</evidence>
<dbReference type="Pfam" id="PF03007">
    <property type="entry name" value="WS_DGAT_cat"/>
    <property type="match status" value="1"/>
</dbReference>
<evidence type="ECO:0000256" key="8">
    <source>
        <dbReference type="SAM" id="MobiDB-lite"/>
    </source>
</evidence>
<feature type="compositionally biased region" description="Low complexity" evidence="8">
    <location>
        <begin position="61"/>
        <end position="71"/>
    </location>
</feature>
<feature type="compositionally biased region" description="Basic and acidic residues" evidence="8">
    <location>
        <begin position="751"/>
        <end position="766"/>
    </location>
</feature>
<dbReference type="InterPro" id="IPR004255">
    <property type="entry name" value="O-acyltransferase_WSD1_N"/>
</dbReference>
<dbReference type="GO" id="GO:0019432">
    <property type="term" value="P:triglyceride biosynthetic process"/>
    <property type="evidence" value="ECO:0007669"/>
    <property type="project" value="UniProtKB-UniPathway"/>
</dbReference>
<evidence type="ECO:0000259" key="10">
    <source>
        <dbReference type="Pfam" id="PF06974"/>
    </source>
</evidence>
<accession>A0A317Y0B9</accession>
<evidence type="ECO:0000259" key="9">
    <source>
        <dbReference type="Pfam" id="PF03007"/>
    </source>
</evidence>
<dbReference type="AlphaFoldDB" id="A0A317Y0B9"/>
<keyword evidence="12" id="KW-1185">Reference proteome</keyword>
<dbReference type="GO" id="GO:0005886">
    <property type="term" value="C:plasma membrane"/>
    <property type="evidence" value="ECO:0007669"/>
    <property type="project" value="TreeGrafter"/>
</dbReference>
<feature type="region of interest" description="Disordered" evidence="8">
    <location>
        <begin position="704"/>
        <end position="766"/>
    </location>
</feature>
<dbReference type="EMBL" id="KZ819188">
    <property type="protein sequence ID" value="PWZ03822.1"/>
    <property type="molecule type" value="Genomic_DNA"/>
</dbReference>
<comment type="catalytic activity">
    <reaction evidence="6">
        <text>a long chain fatty alcohol + a fatty acyl-CoA = a long-chain alcohol wax ester + CoA</text>
        <dbReference type="Rhea" id="RHEA:38443"/>
        <dbReference type="ChEBI" id="CHEBI:17135"/>
        <dbReference type="ChEBI" id="CHEBI:57287"/>
        <dbReference type="ChEBI" id="CHEBI:77636"/>
        <dbReference type="ChEBI" id="CHEBI:235323"/>
        <dbReference type="EC" id="2.3.1.75"/>
    </reaction>
</comment>
<evidence type="ECO:0000313" key="12">
    <source>
        <dbReference type="Proteomes" id="UP000246740"/>
    </source>
</evidence>
<evidence type="ECO:0000256" key="4">
    <source>
        <dbReference type="ARBA" id="ARBA00023315"/>
    </source>
</evidence>
<dbReference type="STRING" id="1882483.A0A317Y0B9"/>
<feature type="domain" description="O-acyltransferase WSD1 C-terminal" evidence="10">
    <location>
        <begin position="550"/>
        <end position="687"/>
    </location>
</feature>
<dbReference type="InterPro" id="IPR045034">
    <property type="entry name" value="O-acyltransferase_WSD1-like"/>
</dbReference>
<keyword evidence="3" id="KW-0808">Transferase</keyword>
<evidence type="ECO:0000256" key="6">
    <source>
        <dbReference type="ARBA" id="ARBA00047604"/>
    </source>
</evidence>
<name>A0A317Y0B9_9BASI</name>
<feature type="compositionally biased region" description="Polar residues" evidence="8">
    <location>
        <begin position="48"/>
        <end position="60"/>
    </location>
</feature>
<sequence length="766" mass="83776">MSAATADSAVSRQSEFDSPASKVNGSLNGTADTKTVTFSTASPKLYSSKANGSPGNSVENSPSLQSSSRFSRINGISSSNSAKPVFPLLPGISSAQAESPWTSGYNTPTIGGAIHNVAERAEDALQKLADQQQGKPAGRLLQYLIDAGTALEQRIQYEIFSRVNAIGGLDNMWLLVDGISSFNPVCTATYTFREPVKFEQLKATMDQQMGHFPKYKQKIADAGRFFRGTVFIDDPDFNLDNHVQSHTLPGKAGKQELEKFASEFIAQGWDFSRPLWEVVVLENFVDEESGARGASITRGHHTLADGQGFIMSQLFITSLGPKLESMMADGAQLLSDAKQGKALPSRLNKKLSSLDRFHGSVLLQVFMMALYWITQYISLLTDLAGCFTLAISTSYFFLATFWRQRYVTASYPGPRKHEKEFSVSQSFPLSDVKIISKAFSGAQPGSVLDKVQGGKRYSRPLIGNHLTVNDVICTVIADVINDELDRQPKQPGAWAAFKRFSNKILPSPIGIMIPISIRQPGDWSMRNLSTGGIAYLPTTKGLSTDPRILHKRLHTTHSRLNILKNSLLPKIFFDLIQLTGQAPALWPVPFGILPKVWWNPLRYPTVKVTEMVLTSFTAVVTNVPCPSKQRIKLAGQEVVRWTALPPQAGKGTLGIGICSYGGDVSISISADRVPESEGVAARLTASFEHRWNEYVEASRKLIRETGSEEKSSHRRRNKGEGAARQRRRNSSGAASSASASSSSGISSRPSGEQDRDGKSQETKQED</sequence>
<protein>
    <submittedName>
        <fullName evidence="11">Uncharacterized protein</fullName>
    </submittedName>
</protein>
<proteinExistence type="inferred from homology"/>
<keyword evidence="4" id="KW-0012">Acyltransferase</keyword>
<dbReference type="OrthoDB" id="619536at2759"/>
<evidence type="ECO:0000256" key="2">
    <source>
        <dbReference type="ARBA" id="ARBA00005189"/>
    </source>
</evidence>
<comment type="pathway">
    <text evidence="1">Glycerolipid metabolism; triacylglycerol biosynthesis.</text>
</comment>
<dbReference type="PANTHER" id="PTHR31650:SF1">
    <property type="entry name" value="WAX ESTER SYNTHASE_DIACYLGLYCEROL ACYLTRANSFERASE 4-RELATED"/>
    <property type="match status" value="1"/>
</dbReference>
<dbReference type="GO" id="GO:0004144">
    <property type="term" value="F:diacylglycerol O-acyltransferase activity"/>
    <property type="evidence" value="ECO:0007669"/>
    <property type="project" value="UniProtKB-EC"/>
</dbReference>
<dbReference type="UniPathway" id="UPA00282"/>
<reference evidence="11 12" key="1">
    <citation type="journal article" date="2018" name="Mol. Biol. Evol.">
        <title>Broad Genomic Sampling Reveals a Smut Pathogenic Ancestry of the Fungal Clade Ustilaginomycotina.</title>
        <authorList>
            <person name="Kijpornyongpan T."/>
            <person name="Mondo S.J."/>
            <person name="Barry K."/>
            <person name="Sandor L."/>
            <person name="Lee J."/>
            <person name="Lipzen A."/>
            <person name="Pangilinan J."/>
            <person name="LaButti K."/>
            <person name="Hainaut M."/>
            <person name="Henrissat B."/>
            <person name="Grigoriev I.V."/>
            <person name="Spatafora J.W."/>
            <person name="Aime M.C."/>
        </authorList>
    </citation>
    <scope>NUCLEOTIDE SEQUENCE [LARGE SCALE GENOMIC DNA]</scope>
    <source>
        <strain evidence="11 12">MCA 3645</strain>
    </source>
</reference>
<evidence type="ECO:0000256" key="5">
    <source>
        <dbReference type="ARBA" id="ARBA00024360"/>
    </source>
</evidence>
<dbReference type="InterPro" id="IPR009721">
    <property type="entry name" value="O-acyltransferase_WSD1_C"/>
</dbReference>
<dbReference type="Pfam" id="PF06974">
    <property type="entry name" value="WS_DGAT_C"/>
    <property type="match status" value="1"/>
</dbReference>
<comment type="similarity">
    <text evidence="5">In the N-terminal section; belongs to the long-chain O-acyltransferase family.</text>
</comment>
<dbReference type="GO" id="GO:0047196">
    <property type="term" value="F:long-chain-alcohol O-fatty-acyltransferase activity"/>
    <property type="evidence" value="ECO:0007669"/>
    <property type="project" value="UniProtKB-EC"/>
</dbReference>
<evidence type="ECO:0000256" key="1">
    <source>
        <dbReference type="ARBA" id="ARBA00004771"/>
    </source>
</evidence>
<comment type="catalytic activity">
    <reaction evidence="7">
        <text>an acyl-CoA + a 1,2-diacyl-sn-glycerol = a triacyl-sn-glycerol + CoA</text>
        <dbReference type="Rhea" id="RHEA:10868"/>
        <dbReference type="ChEBI" id="CHEBI:17815"/>
        <dbReference type="ChEBI" id="CHEBI:57287"/>
        <dbReference type="ChEBI" id="CHEBI:58342"/>
        <dbReference type="ChEBI" id="CHEBI:64615"/>
        <dbReference type="EC" id="2.3.1.20"/>
    </reaction>
</comment>
<dbReference type="PANTHER" id="PTHR31650">
    <property type="entry name" value="O-ACYLTRANSFERASE (WSD1-LIKE) FAMILY PROTEIN"/>
    <property type="match status" value="1"/>
</dbReference>
<evidence type="ECO:0000313" key="11">
    <source>
        <dbReference type="EMBL" id="PWZ03822.1"/>
    </source>
</evidence>
<organism evidence="11 12">
    <name type="scientific">Testicularia cyperi</name>
    <dbReference type="NCBI Taxonomy" id="1882483"/>
    <lineage>
        <taxon>Eukaryota</taxon>
        <taxon>Fungi</taxon>
        <taxon>Dikarya</taxon>
        <taxon>Basidiomycota</taxon>
        <taxon>Ustilaginomycotina</taxon>
        <taxon>Ustilaginomycetes</taxon>
        <taxon>Ustilaginales</taxon>
        <taxon>Anthracoideaceae</taxon>
        <taxon>Testicularia</taxon>
    </lineage>
</organism>
<dbReference type="InParanoid" id="A0A317Y0B9"/>
<dbReference type="Proteomes" id="UP000246740">
    <property type="component" value="Unassembled WGS sequence"/>
</dbReference>
<evidence type="ECO:0000256" key="7">
    <source>
        <dbReference type="ARBA" id="ARBA00048109"/>
    </source>
</evidence>
<feature type="region of interest" description="Disordered" evidence="8">
    <location>
        <begin position="1"/>
        <end position="71"/>
    </location>
</feature>
<feature type="compositionally biased region" description="Polar residues" evidence="8">
    <location>
        <begin position="21"/>
        <end position="42"/>
    </location>
</feature>
<gene>
    <name evidence="11" type="ORF">BCV70DRAFT_198011</name>
</gene>
<comment type="pathway">
    <text evidence="2">Lipid metabolism.</text>
</comment>
<feature type="compositionally biased region" description="Low complexity" evidence="8">
    <location>
        <begin position="730"/>
        <end position="750"/>
    </location>
</feature>